<name>A0A840PP15_URETH</name>
<evidence type="ECO:0000313" key="6">
    <source>
        <dbReference type="EMBL" id="MBB5147783.1"/>
    </source>
</evidence>
<organism evidence="6 7">
    <name type="scientific">Ureibacillus thermosphaericus</name>
    <dbReference type="NCBI Taxonomy" id="51173"/>
    <lineage>
        <taxon>Bacteria</taxon>
        <taxon>Bacillati</taxon>
        <taxon>Bacillota</taxon>
        <taxon>Bacilli</taxon>
        <taxon>Bacillales</taxon>
        <taxon>Caryophanaceae</taxon>
        <taxon>Ureibacillus</taxon>
    </lineage>
</organism>
<keyword evidence="7" id="KW-1185">Reference proteome</keyword>
<dbReference type="AlphaFoldDB" id="A0A840PP15"/>
<evidence type="ECO:0000256" key="2">
    <source>
        <dbReference type="ARBA" id="ARBA00022692"/>
    </source>
</evidence>
<evidence type="ECO:0008006" key="8">
    <source>
        <dbReference type="Google" id="ProtNLM"/>
    </source>
</evidence>
<feature type="transmembrane region" description="Helical" evidence="5">
    <location>
        <begin position="177"/>
        <end position="200"/>
    </location>
</feature>
<comment type="caution">
    <text evidence="6">The sequence shown here is derived from an EMBL/GenBank/DDBJ whole genome shotgun (WGS) entry which is preliminary data.</text>
</comment>
<evidence type="ECO:0000256" key="1">
    <source>
        <dbReference type="ARBA" id="ARBA00004141"/>
    </source>
</evidence>
<keyword evidence="4 5" id="KW-0472">Membrane</keyword>
<evidence type="ECO:0000256" key="4">
    <source>
        <dbReference type="ARBA" id="ARBA00023136"/>
    </source>
</evidence>
<keyword evidence="2 5" id="KW-0812">Transmembrane</keyword>
<dbReference type="RefSeq" id="WP_016836850.1">
    <property type="nucleotide sequence ID" value="NZ_JAAXPW010000001.1"/>
</dbReference>
<feature type="transmembrane region" description="Helical" evidence="5">
    <location>
        <begin position="117"/>
        <end position="138"/>
    </location>
</feature>
<feature type="transmembrane region" description="Helical" evidence="5">
    <location>
        <begin position="144"/>
        <end position="165"/>
    </location>
</feature>
<sequence>MYAHHLRLVLQHFALMWGLTAIGLLIGMLLPSSIVLPIAIMNIILLIVVVFVRNVYLAGGILYTVPFLTGIMFFWLGQFFIEALGAAFLLSVFFGTVILFIILALVGLNIPRDLSSWGMYLVAILLIVIIFSLIYFFISVSSAVHIFIAALIVLVFALFTVYDFNLIRNHYVKEDEVVKMALSLYLVFINLFIHLLELIYRLKKG</sequence>
<dbReference type="Pfam" id="PF01027">
    <property type="entry name" value="Bax1-I"/>
    <property type="match status" value="1"/>
</dbReference>
<evidence type="ECO:0000256" key="5">
    <source>
        <dbReference type="SAM" id="Phobius"/>
    </source>
</evidence>
<dbReference type="Proteomes" id="UP000557217">
    <property type="component" value="Unassembled WGS sequence"/>
</dbReference>
<feature type="transmembrane region" description="Helical" evidence="5">
    <location>
        <begin position="61"/>
        <end position="81"/>
    </location>
</feature>
<accession>A0A840PP15</accession>
<proteinExistence type="predicted"/>
<evidence type="ECO:0000313" key="7">
    <source>
        <dbReference type="Proteomes" id="UP000557217"/>
    </source>
</evidence>
<evidence type="ECO:0000256" key="3">
    <source>
        <dbReference type="ARBA" id="ARBA00022989"/>
    </source>
</evidence>
<gene>
    <name evidence="6" type="ORF">HNR36_000164</name>
</gene>
<feature type="transmembrane region" description="Helical" evidence="5">
    <location>
        <begin position="12"/>
        <end position="30"/>
    </location>
</feature>
<protein>
    <recommendedName>
        <fullName evidence="8">Bax inhibitor-1/YccA family protein</fullName>
    </recommendedName>
</protein>
<dbReference type="GO" id="GO:0016020">
    <property type="term" value="C:membrane"/>
    <property type="evidence" value="ECO:0007669"/>
    <property type="project" value="UniProtKB-SubCell"/>
</dbReference>
<reference evidence="6 7" key="1">
    <citation type="submission" date="2020-08" db="EMBL/GenBank/DDBJ databases">
        <title>Genomic Encyclopedia of Type Strains, Phase IV (KMG-IV): sequencing the most valuable type-strain genomes for metagenomic binning, comparative biology and taxonomic classification.</title>
        <authorList>
            <person name="Goeker M."/>
        </authorList>
    </citation>
    <scope>NUCLEOTIDE SEQUENCE [LARGE SCALE GENOMIC DNA]</scope>
    <source>
        <strain evidence="6 7">DSM 10633</strain>
    </source>
</reference>
<feature type="transmembrane region" description="Helical" evidence="5">
    <location>
        <begin position="87"/>
        <end position="110"/>
    </location>
</feature>
<dbReference type="EMBL" id="JACHGZ010000001">
    <property type="protein sequence ID" value="MBB5147783.1"/>
    <property type="molecule type" value="Genomic_DNA"/>
</dbReference>
<dbReference type="InterPro" id="IPR006214">
    <property type="entry name" value="Bax_inhibitor_1-related"/>
</dbReference>
<feature type="transmembrane region" description="Helical" evidence="5">
    <location>
        <begin position="36"/>
        <end position="56"/>
    </location>
</feature>
<keyword evidence="3 5" id="KW-1133">Transmembrane helix</keyword>
<comment type="subcellular location">
    <subcellularLocation>
        <location evidence="1">Membrane</location>
        <topology evidence="1">Multi-pass membrane protein</topology>
    </subcellularLocation>
</comment>